<dbReference type="Proteomes" id="UP000603434">
    <property type="component" value="Unassembled WGS sequence"/>
</dbReference>
<dbReference type="AlphaFoldDB" id="A0A8J6NUT9"/>
<evidence type="ECO:0000313" key="2">
    <source>
        <dbReference type="EMBL" id="MBC8361804.1"/>
    </source>
</evidence>
<comment type="caution">
    <text evidence="2">The sequence shown here is derived from an EMBL/GenBank/DDBJ whole genome shotgun (WGS) entry which is preliminary data.</text>
</comment>
<evidence type="ECO:0000259" key="1">
    <source>
        <dbReference type="Pfam" id="PF13470"/>
    </source>
</evidence>
<gene>
    <name evidence="2" type="ORF">H8E23_10435</name>
</gene>
<feature type="domain" description="PIN" evidence="1">
    <location>
        <begin position="5"/>
        <end position="107"/>
    </location>
</feature>
<name>A0A8J6NUT9_9BACT</name>
<sequence length="136" mass="15002">MSLDRIFLDANILFSVAYGSPGLNRLWELAQKGSCILLASEYVIEEAKRNLSTAEQLQKLDEYLSIVQTVAEVDPTIACPIDLPDKDRPVIMAAIGAKAGYFITGDITHFGKYFGQTIMGVNICLARDYLSTKIKP</sequence>
<dbReference type="InterPro" id="IPR029060">
    <property type="entry name" value="PIN-like_dom_sf"/>
</dbReference>
<dbReference type="SUPFAM" id="SSF88723">
    <property type="entry name" value="PIN domain-like"/>
    <property type="match status" value="1"/>
</dbReference>
<evidence type="ECO:0000313" key="3">
    <source>
        <dbReference type="Proteomes" id="UP000603434"/>
    </source>
</evidence>
<dbReference type="Pfam" id="PF13470">
    <property type="entry name" value="PIN_3"/>
    <property type="match status" value="1"/>
</dbReference>
<dbReference type="EMBL" id="JACNJH010000153">
    <property type="protein sequence ID" value="MBC8361804.1"/>
    <property type="molecule type" value="Genomic_DNA"/>
</dbReference>
<organism evidence="2 3">
    <name type="scientific">Candidatus Desulfatibia profunda</name>
    <dbReference type="NCBI Taxonomy" id="2841695"/>
    <lineage>
        <taxon>Bacteria</taxon>
        <taxon>Pseudomonadati</taxon>
        <taxon>Thermodesulfobacteriota</taxon>
        <taxon>Desulfobacteria</taxon>
        <taxon>Desulfobacterales</taxon>
        <taxon>Desulfobacterales incertae sedis</taxon>
        <taxon>Candidatus Desulfatibia</taxon>
    </lineage>
</organism>
<dbReference type="InterPro" id="IPR002716">
    <property type="entry name" value="PIN_dom"/>
</dbReference>
<proteinExistence type="predicted"/>
<protein>
    <submittedName>
        <fullName evidence="2">PIN domain-containing protein</fullName>
    </submittedName>
</protein>
<accession>A0A8J6NUT9</accession>
<reference evidence="2 3" key="1">
    <citation type="submission" date="2020-08" db="EMBL/GenBank/DDBJ databases">
        <title>Bridging the membrane lipid divide: bacteria of the FCB group superphylum have the potential to synthesize archaeal ether lipids.</title>
        <authorList>
            <person name="Villanueva L."/>
            <person name="Von Meijenfeldt F.A.B."/>
            <person name="Westbye A.B."/>
            <person name="Yadav S."/>
            <person name="Hopmans E.C."/>
            <person name="Dutilh B.E."/>
            <person name="Sinninghe Damste J.S."/>
        </authorList>
    </citation>
    <scope>NUCLEOTIDE SEQUENCE [LARGE SCALE GENOMIC DNA]</scope>
    <source>
        <strain evidence="2">NIOZ-UU30</strain>
    </source>
</reference>